<accession>A0ABR0ASX7</accession>
<evidence type="ECO:0000313" key="2">
    <source>
        <dbReference type="EMBL" id="KAK4028227.1"/>
    </source>
</evidence>
<dbReference type="Proteomes" id="UP001234178">
    <property type="component" value="Unassembled WGS sequence"/>
</dbReference>
<evidence type="ECO:0000259" key="1">
    <source>
        <dbReference type="Pfam" id="PF14529"/>
    </source>
</evidence>
<dbReference type="PANTHER" id="PTHR33273:SF2">
    <property type="entry name" value="ENDONUCLEASE_EXONUCLEASE_PHOSPHATASE DOMAIN-CONTAINING PROTEIN"/>
    <property type="match status" value="1"/>
</dbReference>
<dbReference type="PANTHER" id="PTHR33273">
    <property type="entry name" value="DOMAIN-CONTAINING PROTEIN, PUTATIVE-RELATED"/>
    <property type="match status" value="1"/>
</dbReference>
<dbReference type="EMBL" id="JAOYFB010000038">
    <property type="protein sequence ID" value="KAK4028227.1"/>
    <property type="molecule type" value="Genomic_DNA"/>
</dbReference>
<organism evidence="2 3">
    <name type="scientific">Daphnia magna</name>
    <dbReference type="NCBI Taxonomy" id="35525"/>
    <lineage>
        <taxon>Eukaryota</taxon>
        <taxon>Metazoa</taxon>
        <taxon>Ecdysozoa</taxon>
        <taxon>Arthropoda</taxon>
        <taxon>Crustacea</taxon>
        <taxon>Branchiopoda</taxon>
        <taxon>Diplostraca</taxon>
        <taxon>Cladocera</taxon>
        <taxon>Anomopoda</taxon>
        <taxon>Daphniidae</taxon>
        <taxon>Daphnia</taxon>
    </lineage>
</organism>
<feature type="domain" description="Endonuclease/exonuclease/phosphatase" evidence="1">
    <location>
        <begin position="68"/>
        <end position="147"/>
    </location>
</feature>
<dbReference type="InterPro" id="IPR036691">
    <property type="entry name" value="Endo/exonu/phosph_ase_sf"/>
</dbReference>
<reference evidence="2 3" key="1">
    <citation type="journal article" date="2023" name="Nucleic Acids Res.">
        <title>The hologenome of Daphnia magna reveals possible DNA methylation and microbiome-mediated evolution of the host genome.</title>
        <authorList>
            <person name="Chaturvedi A."/>
            <person name="Li X."/>
            <person name="Dhandapani V."/>
            <person name="Marshall H."/>
            <person name="Kissane S."/>
            <person name="Cuenca-Cambronero M."/>
            <person name="Asole G."/>
            <person name="Calvet F."/>
            <person name="Ruiz-Romero M."/>
            <person name="Marangio P."/>
            <person name="Guigo R."/>
            <person name="Rago D."/>
            <person name="Mirbahai L."/>
            <person name="Eastwood N."/>
            <person name="Colbourne J.K."/>
            <person name="Zhou J."/>
            <person name="Mallon E."/>
            <person name="Orsini L."/>
        </authorList>
    </citation>
    <scope>NUCLEOTIDE SEQUENCE [LARGE SCALE GENOMIC DNA]</scope>
    <source>
        <strain evidence="2">LRV0_1</strain>
    </source>
</reference>
<dbReference type="Gene3D" id="3.60.10.10">
    <property type="entry name" value="Endonuclease/exonuclease/phosphatase"/>
    <property type="match status" value="1"/>
</dbReference>
<proteinExistence type="predicted"/>
<dbReference type="SUPFAM" id="SSF56219">
    <property type="entry name" value="DNase I-like"/>
    <property type="match status" value="1"/>
</dbReference>
<keyword evidence="3" id="KW-1185">Reference proteome</keyword>
<comment type="caution">
    <text evidence="2">The sequence shown here is derived from an EMBL/GenBank/DDBJ whole genome shotgun (WGS) entry which is preliminary data.</text>
</comment>
<dbReference type="Pfam" id="PF14529">
    <property type="entry name" value="Exo_endo_phos_2"/>
    <property type="match status" value="1"/>
</dbReference>
<dbReference type="InterPro" id="IPR005135">
    <property type="entry name" value="Endo/exonuclease/phosphatase"/>
</dbReference>
<evidence type="ECO:0000313" key="3">
    <source>
        <dbReference type="Proteomes" id="UP001234178"/>
    </source>
</evidence>
<name>A0ABR0ASX7_9CRUS</name>
<protein>
    <recommendedName>
        <fullName evidence="1">Endonuclease/exonuclease/phosphatase domain-containing protein</fullName>
    </recommendedName>
</protein>
<sequence>MCSIRPSLNRLFTCLQGNLRHSKVASASLAEEHAYGTAILVKLALAESCRAADRSCRNHVTAVDLSTTHVYLRPSCPDALALLRSDLSELLTTSSIVAVDSNAMSKLWNSKITNKKGSEIESLICNHNLSLLNRPVAQLDFVPASTSFCYICIFVIDH</sequence>
<gene>
    <name evidence="2" type="ORF">OUZ56_017507</name>
</gene>